<evidence type="ECO:0000259" key="1">
    <source>
        <dbReference type="Pfam" id="PF17682"/>
    </source>
</evidence>
<dbReference type="InterPro" id="IPR041499">
    <property type="entry name" value="Tfc1/Sfc1_N"/>
</dbReference>
<dbReference type="Pfam" id="PF17682">
    <property type="entry name" value="Tau95_N"/>
    <property type="match status" value="1"/>
</dbReference>
<keyword evidence="3" id="KW-1185">Reference proteome</keyword>
<dbReference type="Ensembl" id="ENSACOT00000007562.1">
    <property type="protein sequence ID" value="ENSACOP00000007306.1"/>
    <property type="gene ID" value="ENSACOG00000005125.1"/>
</dbReference>
<reference evidence="2" key="2">
    <citation type="submission" date="2025-09" db="UniProtKB">
        <authorList>
            <consortium name="Ensembl"/>
        </authorList>
    </citation>
    <scope>IDENTIFICATION</scope>
</reference>
<dbReference type="Proteomes" id="UP000694522">
    <property type="component" value="Unplaced"/>
</dbReference>
<proteinExistence type="predicted"/>
<dbReference type="AlphaFoldDB" id="A0A8B9FI29"/>
<sequence>MRCARESADTRAMLTRTPRLVCVEYPGLVRDVGAMLRTLGGEQGVSRECLISSTWQCTLVLMENKLPCTTKS</sequence>
<reference evidence="2" key="1">
    <citation type="submission" date="2025-08" db="UniProtKB">
        <authorList>
            <consortium name="Ensembl"/>
        </authorList>
    </citation>
    <scope>IDENTIFICATION</scope>
</reference>
<evidence type="ECO:0000313" key="3">
    <source>
        <dbReference type="Proteomes" id="UP000694522"/>
    </source>
</evidence>
<feature type="domain" description="Transcription factor IIIC subunit Tfc1/Sfc1 triple barrel" evidence="1">
    <location>
        <begin position="21"/>
        <end position="49"/>
    </location>
</feature>
<organism evidence="2 3">
    <name type="scientific">Amazona collaria</name>
    <name type="common">yellow-billed parrot</name>
    <dbReference type="NCBI Taxonomy" id="241587"/>
    <lineage>
        <taxon>Eukaryota</taxon>
        <taxon>Metazoa</taxon>
        <taxon>Chordata</taxon>
        <taxon>Craniata</taxon>
        <taxon>Vertebrata</taxon>
        <taxon>Euteleostomi</taxon>
        <taxon>Archelosauria</taxon>
        <taxon>Archosauria</taxon>
        <taxon>Dinosauria</taxon>
        <taxon>Saurischia</taxon>
        <taxon>Theropoda</taxon>
        <taxon>Coelurosauria</taxon>
        <taxon>Aves</taxon>
        <taxon>Neognathae</taxon>
        <taxon>Neoaves</taxon>
        <taxon>Telluraves</taxon>
        <taxon>Australaves</taxon>
        <taxon>Psittaciformes</taxon>
        <taxon>Psittacidae</taxon>
        <taxon>Amazona</taxon>
    </lineage>
</organism>
<evidence type="ECO:0000313" key="2">
    <source>
        <dbReference type="Ensembl" id="ENSACOP00000007306.1"/>
    </source>
</evidence>
<accession>A0A8B9FI29</accession>
<name>A0A8B9FI29_9PSIT</name>
<protein>
    <recommendedName>
        <fullName evidence="1">Transcription factor IIIC subunit Tfc1/Sfc1 triple barrel domain-containing protein</fullName>
    </recommendedName>
</protein>
<dbReference type="InterPro" id="IPR042536">
    <property type="entry name" value="TFIIIC_tauA_Sfc1"/>
</dbReference>
<dbReference type="Gene3D" id="3.30.200.160">
    <property type="entry name" value="TFIIIC, subcomplex tauA, subunit Sfc1, barrel domain"/>
    <property type="match status" value="1"/>
</dbReference>